<evidence type="ECO:0000256" key="1">
    <source>
        <dbReference type="SAM" id="Phobius"/>
    </source>
</evidence>
<accession>B0T801</accession>
<dbReference type="AlphaFoldDB" id="B0T801"/>
<protein>
    <submittedName>
        <fullName evidence="2">Uncharacterized protein</fullName>
    </submittedName>
</protein>
<dbReference type="eggNOG" id="COG3743">
    <property type="taxonomic scope" value="Bacteria"/>
</dbReference>
<evidence type="ECO:0000313" key="2">
    <source>
        <dbReference type="EMBL" id="ABZ72764.1"/>
    </source>
</evidence>
<dbReference type="HOGENOM" id="CLU_1208031_0_0_5"/>
<sequence precursor="true">MTSSFLPEIPKIDPEKGPALLAGAASPLWLMFGGAAMAGATWWWWSTRWREAINVEALMAPAPALAPTTAPTTALVAAAETAPEPVASIELDPDLVIDPVTEAPVLAPVTLETPEFVTAAATAVTEVAAEAVRESLDTAETMVAETLKAVDATTEEVAEAVVETSEAAADDLTLLVGIGPKLAASLAELGVTRFAELAAWGPKELADFDEKLNLKGRAERDAWVAQAKRLAAGA</sequence>
<keyword evidence="1" id="KW-0812">Transmembrane</keyword>
<dbReference type="OrthoDB" id="9807941at2"/>
<reference evidence="2" key="1">
    <citation type="submission" date="2008-01" db="EMBL/GenBank/DDBJ databases">
        <title>Complete sequence of chromosome of Caulobacter sp. K31.</title>
        <authorList>
            <consortium name="US DOE Joint Genome Institute"/>
            <person name="Copeland A."/>
            <person name="Lucas S."/>
            <person name="Lapidus A."/>
            <person name="Barry K."/>
            <person name="Glavina del Rio T."/>
            <person name="Dalin E."/>
            <person name="Tice H."/>
            <person name="Pitluck S."/>
            <person name="Bruce D."/>
            <person name="Goodwin L."/>
            <person name="Thompson L.S."/>
            <person name="Brettin T."/>
            <person name="Detter J.C."/>
            <person name="Han C."/>
            <person name="Schmutz J."/>
            <person name="Larimer F."/>
            <person name="Land M."/>
            <person name="Hauser L."/>
            <person name="Kyrpides N."/>
            <person name="Kim E."/>
            <person name="Stephens C."/>
            <person name="Richardson P."/>
        </authorList>
    </citation>
    <scope>NUCLEOTIDE SEQUENCE [LARGE SCALE GENOMIC DNA]</scope>
    <source>
        <strain evidence="2">K31</strain>
    </source>
</reference>
<gene>
    <name evidence="2" type="ordered locus">Caul_3637</name>
</gene>
<feature type="transmembrane region" description="Helical" evidence="1">
    <location>
        <begin position="20"/>
        <end position="45"/>
    </location>
</feature>
<dbReference type="STRING" id="366602.Caul_3637"/>
<proteinExistence type="predicted"/>
<name>B0T801_CAUSK</name>
<keyword evidence="1" id="KW-1133">Transmembrane helix</keyword>
<dbReference type="EMBL" id="CP000927">
    <property type="protein sequence ID" value="ABZ72764.1"/>
    <property type="molecule type" value="Genomic_DNA"/>
</dbReference>
<dbReference type="KEGG" id="cak:Caul_3637"/>
<dbReference type="Gene3D" id="1.10.150.20">
    <property type="entry name" value="5' to 3' exonuclease, C-terminal subdomain"/>
    <property type="match status" value="1"/>
</dbReference>
<keyword evidence="1" id="KW-0472">Membrane</keyword>
<organism evidence="2">
    <name type="scientific">Caulobacter sp. (strain K31)</name>
    <dbReference type="NCBI Taxonomy" id="366602"/>
    <lineage>
        <taxon>Bacteria</taxon>
        <taxon>Pseudomonadati</taxon>
        <taxon>Pseudomonadota</taxon>
        <taxon>Alphaproteobacteria</taxon>
        <taxon>Caulobacterales</taxon>
        <taxon>Caulobacteraceae</taxon>
        <taxon>Caulobacter</taxon>
    </lineage>
</organism>